<evidence type="ECO:0000313" key="4">
    <source>
        <dbReference type="EMBL" id="BAU47919.1"/>
    </source>
</evidence>
<dbReference type="KEGG" id="sva:SVA_1352"/>
<dbReference type="Proteomes" id="UP000218899">
    <property type="component" value="Chromosome"/>
</dbReference>
<dbReference type="Gene3D" id="3.20.20.370">
    <property type="entry name" value="Glycoside hydrolase/deacetylase"/>
    <property type="match status" value="1"/>
</dbReference>
<organism evidence="4 5">
    <name type="scientific">Sulfurifustis variabilis</name>
    <dbReference type="NCBI Taxonomy" id="1675686"/>
    <lineage>
        <taxon>Bacteria</taxon>
        <taxon>Pseudomonadati</taxon>
        <taxon>Pseudomonadota</taxon>
        <taxon>Gammaproteobacteria</taxon>
        <taxon>Acidiferrobacterales</taxon>
        <taxon>Acidiferrobacteraceae</taxon>
        <taxon>Sulfurifustis</taxon>
    </lineage>
</organism>
<dbReference type="PANTHER" id="PTHR34216:SF3">
    <property type="entry name" value="POLY-BETA-1,6-N-ACETYL-D-GLUCOSAMINE N-DEACETYLASE"/>
    <property type="match status" value="1"/>
</dbReference>
<dbReference type="GO" id="GO:0005975">
    <property type="term" value="P:carbohydrate metabolic process"/>
    <property type="evidence" value="ECO:0007669"/>
    <property type="project" value="InterPro"/>
</dbReference>
<sequence>MRGTLRRVVPRLLLPATAVYQRWRPGIRILMYHRVVRGLPQDQLTVSPERFEEQMAVLARTRRVMSLADAALALGSGERQAGAVVVTFDDGYRDNLTVALPILEKYRIPATIFVTTDFCDQVSSHPRYGERAAGLHLNWDEVRELLRSPLISIGSHTVSHPYLQRLDPEAARREIGESRRRIEARIGRPVEFFCYPSGDFGEREMRYVQEAGYRAAVSVAPGLNRRATPRYALRRTEVTDRDGARELRAKLHGAFDPLHALLHARRRREFDARRLGVPNGEIAS</sequence>
<proteinExistence type="predicted"/>
<dbReference type="RefSeq" id="WP_096460482.1">
    <property type="nucleotide sequence ID" value="NZ_AP014936.1"/>
</dbReference>
<dbReference type="GO" id="GO:0016810">
    <property type="term" value="F:hydrolase activity, acting on carbon-nitrogen (but not peptide) bonds"/>
    <property type="evidence" value="ECO:0007669"/>
    <property type="project" value="InterPro"/>
</dbReference>
<dbReference type="CDD" id="cd10918">
    <property type="entry name" value="CE4_NodB_like_5s_6s"/>
    <property type="match status" value="1"/>
</dbReference>
<dbReference type="GO" id="GO:0005576">
    <property type="term" value="C:extracellular region"/>
    <property type="evidence" value="ECO:0007669"/>
    <property type="project" value="UniProtKB-SubCell"/>
</dbReference>
<evidence type="ECO:0000256" key="1">
    <source>
        <dbReference type="ARBA" id="ARBA00004613"/>
    </source>
</evidence>
<dbReference type="PANTHER" id="PTHR34216">
    <property type="match status" value="1"/>
</dbReference>
<dbReference type="SUPFAM" id="SSF88713">
    <property type="entry name" value="Glycoside hydrolase/deacetylase"/>
    <property type="match status" value="1"/>
</dbReference>
<dbReference type="OrthoDB" id="9814639at2"/>
<reference evidence="4 5" key="1">
    <citation type="submission" date="2015-08" db="EMBL/GenBank/DDBJ databases">
        <title>Complete genome sequence of Sulfurifustis variabilis.</title>
        <authorList>
            <person name="Miura A."/>
            <person name="Kojima H."/>
            <person name="Fukui M."/>
        </authorList>
    </citation>
    <scope>NUCLEOTIDE SEQUENCE [LARGE SCALE GENOMIC DNA]</scope>
    <source>
        <strain evidence="5">skN76</strain>
    </source>
</reference>
<comment type="subcellular location">
    <subcellularLocation>
        <location evidence="1">Secreted</location>
    </subcellularLocation>
</comment>
<gene>
    <name evidence="4" type="ORF">SVA_1352</name>
</gene>
<protein>
    <submittedName>
        <fullName evidence="4">Polysaccharide deacetylase</fullName>
    </submittedName>
</protein>
<evidence type="ECO:0000256" key="2">
    <source>
        <dbReference type="ARBA" id="ARBA00022729"/>
    </source>
</evidence>
<feature type="domain" description="NodB homology" evidence="3">
    <location>
        <begin position="82"/>
        <end position="284"/>
    </location>
</feature>
<name>A0A1B4V2Y2_9GAMM</name>
<dbReference type="InterPro" id="IPR011330">
    <property type="entry name" value="Glyco_hydro/deAcase_b/a-brl"/>
</dbReference>
<evidence type="ECO:0000259" key="3">
    <source>
        <dbReference type="PROSITE" id="PS51677"/>
    </source>
</evidence>
<dbReference type="InterPro" id="IPR002509">
    <property type="entry name" value="NODB_dom"/>
</dbReference>
<dbReference type="InterPro" id="IPR051398">
    <property type="entry name" value="Polysacch_Deacetylase"/>
</dbReference>
<evidence type="ECO:0000313" key="5">
    <source>
        <dbReference type="Proteomes" id="UP000218899"/>
    </source>
</evidence>
<dbReference type="AlphaFoldDB" id="A0A1B4V2Y2"/>
<keyword evidence="5" id="KW-1185">Reference proteome</keyword>
<keyword evidence="2" id="KW-0732">Signal</keyword>
<dbReference type="Pfam" id="PF01522">
    <property type="entry name" value="Polysacc_deac_1"/>
    <property type="match status" value="1"/>
</dbReference>
<accession>A0A1B4V2Y2</accession>
<dbReference type="EMBL" id="AP014936">
    <property type="protein sequence ID" value="BAU47919.1"/>
    <property type="molecule type" value="Genomic_DNA"/>
</dbReference>
<dbReference type="PROSITE" id="PS51677">
    <property type="entry name" value="NODB"/>
    <property type="match status" value="1"/>
</dbReference>